<dbReference type="RefSeq" id="WP_258816140.1">
    <property type="nucleotide sequence ID" value="NZ_JANUGW010000004.1"/>
</dbReference>
<evidence type="ECO:0000313" key="1">
    <source>
        <dbReference type="EMBL" id="MCS0581550.1"/>
    </source>
</evidence>
<sequence>MRDRALARHGIERPTYGEQWRAATTVGVRPVVISDKDELALQVDQ</sequence>
<protein>
    <submittedName>
        <fullName evidence="1">Uncharacterized protein</fullName>
    </submittedName>
</protein>
<dbReference type="Proteomes" id="UP001204151">
    <property type="component" value="Unassembled WGS sequence"/>
</dbReference>
<organism evidence="1 2">
    <name type="scientific">Massilia pinisoli</name>
    <dbReference type="NCBI Taxonomy" id="1772194"/>
    <lineage>
        <taxon>Bacteria</taxon>
        <taxon>Pseudomonadati</taxon>
        <taxon>Pseudomonadota</taxon>
        <taxon>Betaproteobacteria</taxon>
        <taxon>Burkholderiales</taxon>
        <taxon>Oxalobacteraceae</taxon>
        <taxon>Telluria group</taxon>
        <taxon>Massilia</taxon>
    </lineage>
</organism>
<reference evidence="1 2" key="1">
    <citation type="submission" date="2022-08" db="EMBL/GenBank/DDBJ databases">
        <title>Reclassification of Massilia species as members of the genera Telluria, Duganella, Pseudoduganella, Mokoshia gen. nov. and Zemynaea gen. nov. using orthogonal and non-orthogonal genome-based approaches.</title>
        <authorList>
            <person name="Bowman J.P."/>
        </authorList>
    </citation>
    <scope>NUCLEOTIDE SEQUENCE [LARGE SCALE GENOMIC DNA]</scope>
    <source>
        <strain evidence="1 2">JCM 31316</strain>
    </source>
</reference>
<comment type="caution">
    <text evidence="1">The sequence shown here is derived from an EMBL/GenBank/DDBJ whole genome shotgun (WGS) entry which is preliminary data.</text>
</comment>
<name>A0ABT1ZNT0_9BURK</name>
<keyword evidence="2" id="KW-1185">Reference proteome</keyword>
<dbReference type="EMBL" id="JANUGW010000004">
    <property type="protein sequence ID" value="MCS0581550.1"/>
    <property type="molecule type" value="Genomic_DNA"/>
</dbReference>
<accession>A0ABT1ZNT0</accession>
<proteinExistence type="predicted"/>
<gene>
    <name evidence="1" type="ORF">NX784_08095</name>
</gene>
<evidence type="ECO:0000313" key="2">
    <source>
        <dbReference type="Proteomes" id="UP001204151"/>
    </source>
</evidence>